<proteinExistence type="predicted"/>
<dbReference type="GO" id="GO:0006355">
    <property type="term" value="P:regulation of DNA-templated transcription"/>
    <property type="evidence" value="ECO:0007669"/>
    <property type="project" value="InterPro"/>
</dbReference>
<gene>
    <name evidence="4" type="ORF">QYT958_LOCUS37804</name>
</gene>
<dbReference type="InterPro" id="IPR003822">
    <property type="entry name" value="PAH"/>
</dbReference>
<dbReference type="Pfam" id="PF02671">
    <property type="entry name" value="PAH"/>
    <property type="match status" value="1"/>
</dbReference>
<dbReference type="Gene3D" id="1.20.1160.11">
    <property type="entry name" value="Paired amphipathic helix"/>
    <property type="match status" value="1"/>
</dbReference>
<evidence type="ECO:0000313" key="5">
    <source>
        <dbReference type="Proteomes" id="UP000663848"/>
    </source>
</evidence>
<name>A0A821ZZN0_9BILA</name>
<organism evidence="4 5">
    <name type="scientific">Rotaria socialis</name>
    <dbReference type="NCBI Taxonomy" id="392032"/>
    <lineage>
        <taxon>Eukaryota</taxon>
        <taxon>Metazoa</taxon>
        <taxon>Spiralia</taxon>
        <taxon>Gnathifera</taxon>
        <taxon>Rotifera</taxon>
        <taxon>Eurotatoria</taxon>
        <taxon>Bdelloidea</taxon>
        <taxon>Philodinida</taxon>
        <taxon>Philodinidae</taxon>
        <taxon>Rotaria</taxon>
    </lineage>
</organism>
<accession>A0A821ZZN0</accession>
<dbReference type="SUPFAM" id="SSF47762">
    <property type="entry name" value="PAH2 domain"/>
    <property type="match status" value="1"/>
</dbReference>
<keyword evidence="2 3" id="KW-0539">Nucleus</keyword>
<dbReference type="EMBL" id="CAJOBR010032122">
    <property type="protein sequence ID" value="CAF4997872.1"/>
    <property type="molecule type" value="Genomic_DNA"/>
</dbReference>
<dbReference type="InterPro" id="IPR036600">
    <property type="entry name" value="PAH_sf"/>
</dbReference>
<protein>
    <submittedName>
        <fullName evidence="4">Uncharacterized protein</fullName>
    </submittedName>
</protein>
<comment type="caution">
    <text evidence="4">The sequence shown here is derived from an EMBL/GenBank/DDBJ whole genome shotgun (WGS) entry which is preliminary data.</text>
</comment>
<dbReference type="AlphaFoldDB" id="A0A821ZZN0"/>
<comment type="subcellular location">
    <subcellularLocation>
        <location evidence="1 3">Nucleus</location>
    </subcellularLocation>
</comment>
<feature type="non-terminal residue" evidence="4">
    <location>
        <position position="206"/>
    </location>
</feature>
<evidence type="ECO:0000256" key="1">
    <source>
        <dbReference type="ARBA" id="ARBA00004123"/>
    </source>
</evidence>
<dbReference type="GO" id="GO:0005634">
    <property type="term" value="C:nucleus"/>
    <property type="evidence" value="ECO:0007669"/>
    <property type="project" value="UniProtKB-SubCell"/>
</dbReference>
<dbReference type="Proteomes" id="UP000663848">
    <property type="component" value="Unassembled WGS sequence"/>
</dbReference>
<evidence type="ECO:0000256" key="2">
    <source>
        <dbReference type="ARBA" id="ARBA00023242"/>
    </source>
</evidence>
<feature type="non-terminal residue" evidence="4">
    <location>
        <position position="1"/>
    </location>
</feature>
<evidence type="ECO:0000256" key="3">
    <source>
        <dbReference type="PROSITE-ProRule" id="PRU00810"/>
    </source>
</evidence>
<evidence type="ECO:0000313" key="4">
    <source>
        <dbReference type="EMBL" id="CAF4997872.1"/>
    </source>
</evidence>
<reference evidence="4" key="1">
    <citation type="submission" date="2021-02" db="EMBL/GenBank/DDBJ databases">
        <authorList>
            <person name="Nowell W R."/>
        </authorList>
    </citation>
    <scope>NUCLEOTIDE SEQUENCE</scope>
</reference>
<sequence length="206" mass="22413">SSTTNNEGNNQGIFLSETEVYAKVAQLFTNHEDLLSEFSQFLPDATQQPIERLNSLSDILSSSDNSNSSIIPVVSNSTPRLIISNTVASSIITPSASLTTTSSIPSQTISISTTNKDETSSPKRSTIITASMNTNKRPVSSLKPQVISKKKRISLTNNIPITSSTIDDINIQDTTGQNKNLPSIDEISFFDKVQKTLRSPLVFDNF</sequence>
<dbReference type="PROSITE" id="PS51477">
    <property type="entry name" value="PAH"/>
    <property type="match status" value="1"/>
</dbReference>